<evidence type="ECO:0000256" key="1">
    <source>
        <dbReference type="SAM" id="MobiDB-lite"/>
    </source>
</evidence>
<accession>A0A1X6X0D2</accession>
<gene>
    <name evidence="2" type="ORF">FM110_07325</name>
</gene>
<name>A0A1X6X0D2_9MICO</name>
<sequence length="57" mass="5292">MADDAPVPVTEERDAAPAPEDAAGEPGTGAAPVASEADPAVGTGAGAGEEPHAGADP</sequence>
<keyword evidence="3" id="KW-1185">Reference proteome</keyword>
<proteinExistence type="predicted"/>
<dbReference type="Proteomes" id="UP000195981">
    <property type="component" value="Unassembled WGS sequence"/>
</dbReference>
<organism evidence="2 3">
    <name type="scientific">Brachybacterium nesterenkovii</name>
    <dbReference type="NCBI Taxonomy" id="47847"/>
    <lineage>
        <taxon>Bacteria</taxon>
        <taxon>Bacillati</taxon>
        <taxon>Actinomycetota</taxon>
        <taxon>Actinomycetes</taxon>
        <taxon>Micrococcales</taxon>
        <taxon>Dermabacteraceae</taxon>
        <taxon>Brachybacterium</taxon>
    </lineage>
</organism>
<protein>
    <submittedName>
        <fullName evidence="2">Uncharacterized protein</fullName>
    </submittedName>
</protein>
<dbReference type="AlphaFoldDB" id="A0A1X6X0D2"/>
<feature type="region of interest" description="Disordered" evidence="1">
    <location>
        <begin position="1"/>
        <end position="57"/>
    </location>
</feature>
<evidence type="ECO:0000313" key="2">
    <source>
        <dbReference type="EMBL" id="SLM91965.1"/>
    </source>
</evidence>
<feature type="compositionally biased region" description="Low complexity" evidence="1">
    <location>
        <begin position="16"/>
        <end position="32"/>
    </location>
</feature>
<reference evidence="2 3" key="1">
    <citation type="submission" date="2017-02" db="EMBL/GenBank/DDBJ databases">
        <authorList>
            <person name="Peterson S.W."/>
        </authorList>
    </citation>
    <scope>NUCLEOTIDE SEQUENCE [LARGE SCALE GENOMIC DNA]</scope>
    <source>
        <strain evidence="2 3">CIP104813</strain>
    </source>
</reference>
<dbReference type="EMBL" id="FWFG01000064">
    <property type="protein sequence ID" value="SLM91965.1"/>
    <property type="molecule type" value="Genomic_DNA"/>
</dbReference>
<evidence type="ECO:0000313" key="3">
    <source>
        <dbReference type="Proteomes" id="UP000195981"/>
    </source>
</evidence>